<evidence type="ECO:0000256" key="2">
    <source>
        <dbReference type="ARBA" id="ARBA00022448"/>
    </source>
</evidence>
<gene>
    <name evidence="7" type="ORF">KC573_03050</name>
</gene>
<keyword evidence="5" id="KW-0472">Membrane</keyword>
<accession>A0A955RX49</accession>
<sequence length="74" mass="8517">MKEEKNNVAQVEFAGQLDTATQNELTQKIKEKFTSVETIEFVENTQLIAGIKIVFQDFVYEDSVKHKLVQLRNA</sequence>
<dbReference type="Proteomes" id="UP000699691">
    <property type="component" value="Unassembled WGS sequence"/>
</dbReference>
<evidence type="ECO:0000256" key="3">
    <source>
        <dbReference type="ARBA" id="ARBA00022781"/>
    </source>
</evidence>
<dbReference type="GO" id="GO:0046933">
    <property type="term" value="F:proton-transporting ATP synthase activity, rotational mechanism"/>
    <property type="evidence" value="ECO:0007669"/>
    <property type="project" value="InterPro"/>
</dbReference>
<organism evidence="7 8">
    <name type="scientific">candidate division WWE3 bacterium</name>
    <dbReference type="NCBI Taxonomy" id="2053526"/>
    <lineage>
        <taxon>Bacteria</taxon>
        <taxon>Katanobacteria</taxon>
    </lineage>
</organism>
<dbReference type="AlphaFoldDB" id="A0A955RX49"/>
<keyword evidence="3" id="KW-0375">Hydrogen ion transport</keyword>
<keyword evidence="6" id="KW-0066">ATP synthesis</keyword>
<protein>
    <submittedName>
        <fullName evidence="7">F0F1 ATP synthase subunit delta</fullName>
    </submittedName>
</protein>
<evidence type="ECO:0000256" key="6">
    <source>
        <dbReference type="ARBA" id="ARBA00023310"/>
    </source>
</evidence>
<comment type="subcellular location">
    <subcellularLocation>
        <location evidence="1">Membrane</location>
    </subcellularLocation>
</comment>
<dbReference type="InterPro" id="IPR000711">
    <property type="entry name" value="ATPase_OSCP/dsu"/>
</dbReference>
<reference evidence="7" key="2">
    <citation type="journal article" date="2021" name="Microbiome">
        <title>Successional dynamics and alternative stable states in a saline activated sludge microbial community over 9 years.</title>
        <authorList>
            <person name="Wang Y."/>
            <person name="Ye J."/>
            <person name="Ju F."/>
            <person name="Liu L."/>
            <person name="Boyd J.A."/>
            <person name="Deng Y."/>
            <person name="Parks D.H."/>
            <person name="Jiang X."/>
            <person name="Yin X."/>
            <person name="Woodcroft B.J."/>
            <person name="Tyson G.W."/>
            <person name="Hugenholtz P."/>
            <person name="Polz M.F."/>
            <person name="Zhang T."/>
        </authorList>
    </citation>
    <scope>NUCLEOTIDE SEQUENCE</scope>
    <source>
        <strain evidence="7">HKST-UBA02</strain>
    </source>
</reference>
<comment type="caution">
    <text evidence="7">The sequence shown here is derived from an EMBL/GenBank/DDBJ whole genome shotgun (WGS) entry which is preliminary data.</text>
</comment>
<dbReference type="GO" id="GO:0016020">
    <property type="term" value="C:membrane"/>
    <property type="evidence" value="ECO:0007669"/>
    <property type="project" value="UniProtKB-SubCell"/>
</dbReference>
<name>A0A955RX49_UNCKA</name>
<evidence type="ECO:0000256" key="1">
    <source>
        <dbReference type="ARBA" id="ARBA00004370"/>
    </source>
</evidence>
<evidence type="ECO:0000256" key="4">
    <source>
        <dbReference type="ARBA" id="ARBA00023065"/>
    </source>
</evidence>
<evidence type="ECO:0000256" key="5">
    <source>
        <dbReference type="ARBA" id="ARBA00023136"/>
    </source>
</evidence>
<dbReference type="EMBL" id="JAGQKY010000140">
    <property type="protein sequence ID" value="MCA9397782.1"/>
    <property type="molecule type" value="Genomic_DNA"/>
</dbReference>
<reference evidence="7" key="1">
    <citation type="submission" date="2020-04" db="EMBL/GenBank/DDBJ databases">
        <authorList>
            <person name="Zhang T."/>
        </authorList>
    </citation>
    <scope>NUCLEOTIDE SEQUENCE</scope>
    <source>
        <strain evidence="7">HKST-UBA02</strain>
    </source>
</reference>
<proteinExistence type="predicted"/>
<dbReference type="Pfam" id="PF00213">
    <property type="entry name" value="OSCP"/>
    <property type="match status" value="1"/>
</dbReference>
<keyword evidence="4" id="KW-0406">Ion transport</keyword>
<keyword evidence="2" id="KW-0813">Transport</keyword>
<evidence type="ECO:0000313" key="7">
    <source>
        <dbReference type="EMBL" id="MCA9397782.1"/>
    </source>
</evidence>
<evidence type="ECO:0000313" key="8">
    <source>
        <dbReference type="Proteomes" id="UP000699691"/>
    </source>
</evidence>